<keyword evidence="8" id="KW-1185">Reference proteome</keyword>
<dbReference type="GO" id="GO:0016020">
    <property type="term" value="C:membrane"/>
    <property type="evidence" value="ECO:0007669"/>
    <property type="project" value="UniProtKB-SubCell"/>
</dbReference>
<dbReference type="Pfam" id="PF05875">
    <property type="entry name" value="Ceramidase"/>
    <property type="match status" value="1"/>
</dbReference>
<feature type="transmembrane region" description="Helical" evidence="6">
    <location>
        <begin position="71"/>
        <end position="92"/>
    </location>
</feature>
<evidence type="ECO:0000256" key="4">
    <source>
        <dbReference type="ARBA" id="ARBA00022989"/>
    </source>
</evidence>
<keyword evidence="4 6" id="KW-1133">Transmembrane helix</keyword>
<feature type="transmembrane region" description="Helical" evidence="6">
    <location>
        <begin position="128"/>
        <end position="149"/>
    </location>
</feature>
<proteinExistence type="predicted"/>
<feature type="transmembrane region" description="Helical" evidence="6">
    <location>
        <begin position="104"/>
        <end position="122"/>
    </location>
</feature>
<accession>A0A1X6Z6G1</accession>
<dbReference type="OrthoDB" id="277121at2"/>
<feature type="transmembrane region" description="Helical" evidence="6">
    <location>
        <begin position="22"/>
        <end position="39"/>
    </location>
</feature>
<dbReference type="EMBL" id="FWFN01000003">
    <property type="protein sequence ID" value="SLN41948.1"/>
    <property type="molecule type" value="Genomic_DNA"/>
</dbReference>
<dbReference type="AlphaFoldDB" id="A0A1X6Z6G1"/>
<evidence type="ECO:0000256" key="6">
    <source>
        <dbReference type="SAM" id="Phobius"/>
    </source>
</evidence>
<evidence type="ECO:0000256" key="2">
    <source>
        <dbReference type="ARBA" id="ARBA00022692"/>
    </source>
</evidence>
<feature type="transmembrane region" description="Helical" evidence="6">
    <location>
        <begin position="46"/>
        <end position="65"/>
    </location>
</feature>
<evidence type="ECO:0000256" key="3">
    <source>
        <dbReference type="ARBA" id="ARBA00022801"/>
    </source>
</evidence>
<dbReference type="Proteomes" id="UP000193963">
    <property type="component" value="Unassembled WGS sequence"/>
</dbReference>
<dbReference type="InterPro" id="IPR008901">
    <property type="entry name" value="ACER"/>
</dbReference>
<reference evidence="7 8" key="1">
    <citation type="submission" date="2017-03" db="EMBL/GenBank/DDBJ databases">
        <authorList>
            <person name="Afonso C.L."/>
            <person name="Miller P.J."/>
            <person name="Scott M.A."/>
            <person name="Spackman E."/>
            <person name="Goraichik I."/>
            <person name="Dimitrov K.M."/>
            <person name="Suarez D.L."/>
            <person name="Swayne D.E."/>
        </authorList>
    </citation>
    <scope>NUCLEOTIDE SEQUENCE [LARGE SCALE GENOMIC DNA]</scope>
    <source>
        <strain evidence="7 8">CECT 7751</strain>
    </source>
</reference>
<organism evidence="7 8">
    <name type="scientific">Pseudooceanicola marinus</name>
    <dbReference type="NCBI Taxonomy" id="396013"/>
    <lineage>
        <taxon>Bacteria</taxon>
        <taxon>Pseudomonadati</taxon>
        <taxon>Pseudomonadota</taxon>
        <taxon>Alphaproteobacteria</taxon>
        <taxon>Rhodobacterales</taxon>
        <taxon>Paracoccaceae</taxon>
        <taxon>Pseudooceanicola</taxon>
    </lineage>
</organism>
<dbReference type="GO" id="GO:0016811">
    <property type="term" value="F:hydrolase activity, acting on carbon-nitrogen (but not peptide) bonds, in linear amides"/>
    <property type="evidence" value="ECO:0007669"/>
    <property type="project" value="InterPro"/>
</dbReference>
<dbReference type="RefSeq" id="WP_085887855.1">
    <property type="nucleotide sequence ID" value="NZ_FWFN01000003.1"/>
</dbReference>
<evidence type="ECO:0000256" key="1">
    <source>
        <dbReference type="ARBA" id="ARBA00004141"/>
    </source>
</evidence>
<name>A0A1X6Z6G1_9RHOB</name>
<evidence type="ECO:0000313" key="8">
    <source>
        <dbReference type="Proteomes" id="UP000193963"/>
    </source>
</evidence>
<comment type="subcellular location">
    <subcellularLocation>
        <location evidence="1">Membrane</location>
        <topology evidence="1">Multi-pass membrane protein</topology>
    </subcellularLocation>
</comment>
<protein>
    <submittedName>
        <fullName evidence="7">Ceramidase</fullName>
    </submittedName>
</protein>
<keyword evidence="5 6" id="KW-0472">Membrane</keyword>
<sequence length="214" mass="23111">MDWSESIDAYCERLGPEVWAEPVNALTNLAFILAALWAWSRVRGMATGQVLAGILFVIGVGSGLFHTLATAWASMADTLPIVAFILVYIYAATRDFLHRPRWQAGLVTLAFPFAAGAMAPMMSGVPLYGASAGYLPVPLMIAAYALILARRAPATARGLAIGAGILVLSLTFRSLDMPLCGATGGLGTHFLWHILNAVMLAWMIEVWRRHQLRA</sequence>
<keyword evidence="2 6" id="KW-0812">Transmembrane</keyword>
<feature type="transmembrane region" description="Helical" evidence="6">
    <location>
        <begin position="156"/>
        <end position="175"/>
    </location>
</feature>
<gene>
    <name evidence="7" type="ORF">PSM7751_01965</name>
</gene>
<keyword evidence="3" id="KW-0378">Hydrolase</keyword>
<evidence type="ECO:0000256" key="5">
    <source>
        <dbReference type="ARBA" id="ARBA00023136"/>
    </source>
</evidence>
<feature type="transmembrane region" description="Helical" evidence="6">
    <location>
        <begin position="190"/>
        <end position="207"/>
    </location>
</feature>
<evidence type="ECO:0000313" key="7">
    <source>
        <dbReference type="EMBL" id="SLN41948.1"/>
    </source>
</evidence>
<dbReference type="GO" id="GO:0006672">
    <property type="term" value="P:ceramide metabolic process"/>
    <property type="evidence" value="ECO:0007669"/>
    <property type="project" value="InterPro"/>
</dbReference>